<dbReference type="InterPro" id="IPR013780">
    <property type="entry name" value="Glyco_hydro_b"/>
</dbReference>
<dbReference type="InterPro" id="IPR006047">
    <property type="entry name" value="GH13_cat_dom"/>
</dbReference>
<gene>
    <name evidence="5" type="ORF">C7P63_08630</name>
</gene>
<dbReference type="PANTHER" id="PTHR10357:SF179">
    <property type="entry name" value="NEUTRAL AND BASIC AMINO ACID TRANSPORT PROTEIN RBAT"/>
    <property type="match status" value="1"/>
</dbReference>
<dbReference type="SUPFAM" id="SSF51011">
    <property type="entry name" value="Glycosyl hydrolase domain"/>
    <property type="match status" value="1"/>
</dbReference>
<reference evidence="5 6" key="1">
    <citation type="submission" date="2018-03" db="EMBL/GenBank/DDBJ databases">
        <authorList>
            <person name="Gulvik C.A."/>
        </authorList>
    </citation>
    <scope>NUCLEOTIDE SEQUENCE [LARGE SCALE GENOMIC DNA]</scope>
    <source>
        <strain evidence="5 6">JCM 31581</strain>
    </source>
</reference>
<evidence type="ECO:0000256" key="2">
    <source>
        <dbReference type="ARBA" id="ARBA00022801"/>
    </source>
</evidence>
<organism evidence="5 6">
    <name type="scientific">Vagococcus humatus</name>
    <dbReference type="NCBI Taxonomy" id="1889241"/>
    <lineage>
        <taxon>Bacteria</taxon>
        <taxon>Bacillati</taxon>
        <taxon>Bacillota</taxon>
        <taxon>Bacilli</taxon>
        <taxon>Lactobacillales</taxon>
        <taxon>Enterococcaceae</taxon>
        <taxon>Vagococcus</taxon>
    </lineage>
</organism>
<dbReference type="Pfam" id="PF00128">
    <property type="entry name" value="Alpha-amylase"/>
    <property type="match status" value="1"/>
</dbReference>
<accession>A0A429Z5A5</accession>
<evidence type="ECO:0000256" key="1">
    <source>
        <dbReference type="ARBA" id="ARBA00008061"/>
    </source>
</evidence>
<dbReference type="SUPFAM" id="SSF51445">
    <property type="entry name" value="(Trans)glycosidases"/>
    <property type="match status" value="1"/>
</dbReference>
<dbReference type="Gene3D" id="3.20.20.80">
    <property type="entry name" value="Glycosidases"/>
    <property type="match status" value="1"/>
</dbReference>
<dbReference type="EMBL" id="PXZH01000005">
    <property type="protein sequence ID" value="RST88876.1"/>
    <property type="molecule type" value="Genomic_DNA"/>
</dbReference>
<dbReference type="InterPro" id="IPR017853">
    <property type="entry name" value="GH"/>
</dbReference>
<dbReference type="Proteomes" id="UP000277864">
    <property type="component" value="Unassembled WGS sequence"/>
</dbReference>
<dbReference type="RefSeq" id="WP_125943755.1">
    <property type="nucleotide sequence ID" value="NZ_PXZH01000005.1"/>
</dbReference>
<evidence type="ECO:0000256" key="3">
    <source>
        <dbReference type="ARBA" id="ARBA00023295"/>
    </source>
</evidence>
<proteinExistence type="inferred from homology"/>
<evidence type="ECO:0000259" key="4">
    <source>
        <dbReference type="SMART" id="SM00642"/>
    </source>
</evidence>
<dbReference type="AlphaFoldDB" id="A0A429Z5A5"/>
<comment type="caution">
    <text evidence="5">The sequence shown here is derived from an EMBL/GenBank/DDBJ whole genome shotgun (WGS) entry which is preliminary data.</text>
</comment>
<comment type="similarity">
    <text evidence="1">Belongs to the glycosyl hydrolase 13 family.</text>
</comment>
<dbReference type="GO" id="GO:0009313">
    <property type="term" value="P:oligosaccharide catabolic process"/>
    <property type="evidence" value="ECO:0007669"/>
    <property type="project" value="TreeGrafter"/>
</dbReference>
<keyword evidence="6" id="KW-1185">Reference proteome</keyword>
<sequence length="559" mass="65419">MSKWQNKVIYQIYPKSFQDSNQDGVGDIPGIIRRLDYLKNLGVDIIWLNPIFLSPQVDNGYDISDYYQIDPIFGSMEDVEHLIKEVHQRGMKLIFDLVLNHTSDQHPWFQEALKGRDNPYRDFYLWETSHKDREEILPNNWGSFFGGSVWEKEPKTGDYYFHLFAKEMPDLNWENPKVRQAMLELSCFWLKKGIDGFRLDAFIHMGKADFSKQIPGLLTGEVAVKEEFYAHRPEVFVYLEELITKWKKIKPDVFILGEAASATADLGKTYMDPNRPSCDSIVSFRYFKEKPQKIKEELPEELTPKKLDVSAFKQEMEQWQQLGPDIYPTLYWNNHDMERLVSRFGQVEEYRQESSTCLATLMYLQKGIPVIYYGEEIGMKNLMLTQITDTKDQQVRQLFDQLVAHGYSKETALRLVSHKSREASRGSMQWDSSKYAGFSEVAPWLGVNQETIYNVVDQQESASILAYYQRLLQLKKTALFSQGRYHLIPTSDDWYIYRRELENKQAVVICNLTEQQQLLPESIQHKLGNMSLELTNYPKEMIASKYLVPPYGAMIYLKE</sequence>
<dbReference type="PANTHER" id="PTHR10357">
    <property type="entry name" value="ALPHA-AMYLASE FAMILY MEMBER"/>
    <property type="match status" value="1"/>
</dbReference>
<evidence type="ECO:0000313" key="5">
    <source>
        <dbReference type="EMBL" id="RST88876.1"/>
    </source>
</evidence>
<keyword evidence="2" id="KW-0378">Hydrolase</keyword>
<dbReference type="SMART" id="SM00642">
    <property type="entry name" value="Aamy"/>
    <property type="match status" value="1"/>
</dbReference>
<dbReference type="Gene3D" id="2.60.40.1180">
    <property type="entry name" value="Golgi alpha-mannosidase II"/>
    <property type="match status" value="1"/>
</dbReference>
<dbReference type="CDD" id="cd11333">
    <property type="entry name" value="AmyAc_SI_OligoGlu_DGase"/>
    <property type="match status" value="1"/>
</dbReference>
<dbReference type="OrthoDB" id="9805159at2"/>
<keyword evidence="3" id="KW-0326">Glycosidase</keyword>
<dbReference type="FunFam" id="3.90.400.10:FF:000002">
    <property type="entry name" value="Sucrose isomerase"/>
    <property type="match status" value="1"/>
</dbReference>
<dbReference type="GO" id="GO:0004556">
    <property type="term" value="F:alpha-amylase activity"/>
    <property type="evidence" value="ECO:0007669"/>
    <property type="project" value="TreeGrafter"/>
</dbReference>
<dbReference type="Gene3D" id="3.90.400.10">
    <property type="entry name" value="Oligo-1,6-glucosidase, Domain 2"/>
    <property type="match status" value="1"/>
</dbReference>
<dbReference type="InterPro" id="IPR045857">
    <property type="entry name" value="O16G_dom_2"/>
</dbReference>
<feature type="domain" description="Glycosyl hydrolase family 13 catalytic" evidence="4">
    <location>
        <begin position="11"/>
        <end position="425"/>
    </location>
</feature>
<protein>
    <submittedName>
        <fullName evidence="5">Alpha-glucosidase</fullName>
    </submittedName>
</protein>
<name>A0A429Z5A5_9ENTE</name>
<evidence type="ECO:0000313" key="6">
    <source>
        <dbReference type="Proteomes" id="UP000277864"/>
    </source>
</evidence>